<dbReference type="InterPro" id="IPR001867">
    <property type="entry name" value="OmpR/PhoB-type_DNA-bd"/>
</dbReference>
<dbReference type="PANTHER" id="PTHR48111:SF36">
    <property type="entry name" value="TRANSCRIPTIONAL REGULATORY PROTEIN CUTR"/>
    <property type="match status" value="1"/>
</dbReference>
<comment type="caution">
    <text evidence="6">The sequence shown here is derived from an EMBL/GenBank/DDBJ whole genome shotgun (WGS) entry which is preliminary data.</text>
</comment>
<evidence type="ECO:0000313" key="7">
    <source>
        <dbReference type="Proteomes" id="UP000468864"/>
    </source>
</evidence>
<evidence type="ECO:0000313" key="6">
    <source>
        <dbReference type="EMBL" id="NEH96086.1"/>
    </source>
</evidence>
<dbReference type="Gene3D" id="1.10.10.10">
    <property type="entry name" value="Winged helix-like DNA-binding domain superfamily/Winged helix DNA-binding domain"/>
    <property type="match status" value="1"/>
</dbReference>
<dbReference type="PANTHER" id="PTHR48111">
    <property type="entry name" value="REGULATOR OF RPOS"/>
    <property type="match status" value="1"/>
</dbReference>
<dbReference type="AlphaFoldDB" id="A0A6N9ZS25"/>
<keyword evidence="1 3" id="KW-0238">DNA-binding</keyword>
<dbReference type="SMART" id="SM00448">
    <property type="entry name" value="REC"/>
    <property type="match status" value="1"/>
</dbReference>
<feature type="domain" description="OmpR/PhoB-type" evidence="5">
    <location>
        <begin position="123"/>
        <end position="217"/>
    </location>
</feature>
<evidence type="ECO:0000256" key="2">
    <source>
        <dbReference type="PROSITE-ProRule" id="PRU00169"/>
    </source>
</evidence>
<dbReference type="PROSITE" id="PS50110">
    <property type="entry name" value="RESPONSE_REGULATORY"/>
    <property type="match status" value="1"/>
</dbReference>
<sequence length="218" mass="24264">MRILLIENDEAIGSAVQYRMIADGHEIDWVKTLSQARKHECTGSYEMILLDNSLPDGNGIDYLRNRRRLNSAPTIVMTSHTEISDRIKVLGAGADDYMGKPFSMNELSARIGAAVCKREYLRHRAFEIAGLIIVPCDRRLSRDGRAVDLTAAEWSVLDCLLEQPGALVSDDTIVDALCSLDSEIGSNVPELYICRLQKKIGERQIETIPGLGYRLVLS</sequence>
<dbReference type="InterPro" id="IPR011006">
    <property type="entry name" value="CheY-like_superfamily"/>
</dbReference>
<feature type="modified residue" description="4-aspartylphosphate" evidence="2">
    <location>
        <position position="51"/>
    </location>
</feature>
<gene>
    <name evidence="6" type="ORF">GR206_34805</name>
</gene>
<dbReference type="SMART" id="SM00862">
    <property type="entry name" value="Trans_reg_C"/>
    <property type="match status" value="1"/>
</dbReference>
<dbReference type="GO" id="GO:0000156">
    <property type="term" value="F:phosphorelay response regulator activity"/>
    <property type="evidence" value="ECO:0007669"/>
    <property type="project" value="TreeGrafter"/>
</dbReference>
<dbReference type="InterPro" id="IPR036388">
    <property type="entry name" value="WH-like_DNA-bd_sf"/>
</dbReference>
<dbReference type="GO" id="GO:0032993">
    <property type="term" value="C:protein-DNA complex"/>
    <property type="evidence" value="ECO:0007669"/>
    <property type="project" value="TreeGrafter"/>
</dbReference>
<protein>
    <submittedName>
        <fullName evidence="6">Response regulator</fullName>
    </submittedName>
</protein>
<dbReference type="RefSeq" id="WP_163883706.1">
    <property type="nucleotide sequence ID" value="NZ_WUEP01000071.1"/>
</dbReference>
<dbReference type="InterPro" id="IPR039420">
    <property type="entry name" value="WalR-like"/>
</dbReference>
<name>A0A6N9ZS25_9HYPH</name>
<dbReference type="PROSITE" id="PS51755">
    <property type="entry name" value="OMPR_PHOB"/>
    <property type="match status" value="1"/>
</dbReference>
<dbReference type="Gene3D" id="6.10.250.690">
    <property type="match status" value="1"/>
</dbReference>
<evidence type="ECO:0000256" key="3">
    <source>
        <dbReference type="PROSITE-ProRule" id="PRU01091"/>
    </source>
</evidence>
<evidence type="ECO:0000259" key="5">
    <source>
        <dbReference type="PROSITE" id="PS51755"/>
    </source>
</evidence>
<dbReference type="SUPFAM" id="SSF52172">
    <property type="entry name" value="CheY-like"/>
    <property type="match status" value="1"/>
</dbReference>
<evidence type="ECO:0000259" key="4">
    <source>
        <dbReference type="PROSITE" id="PS50110"/>
    </source>
</evidence>
<accession>A0A6N9ZS25</accession>
<dbReference type="Pfam" id="PF00486">
    <property type="entry name" value="Trans_reg_C"/>
    <property type="match status" value="1"/>
</dbReference>
<organism evidence="6 7">
    <name type="scientific">Rhizobium laguerreae</name>
    <dbReference type="NCBI Taxonomy" id="1076926"/>
    <lineage>
        <taxon>Bacteria</taxon>
        <taxon>Pseudomonadati</taxon>
        <taxon>Pseudomonadota</taxon>
        <taxon>Alphaproteobacteria</taxon>
        <taxon>Hyphomicrobiales</taxon>
        <taxon>Rhizobiaceae</taxon>
        <taxon>Rhizobium/Agrobacterium group</taxon>
        <taxon>Rhizobium</taxon>
    </lineage>
</organism>
<dbReference type="Proteomes" id="UP000468864">
    <property type="component" value="Unassembled WGS sequence"/>
</dbReference>
<feature type="DNA-binding region" description="OmpR/PhoB-type" evidence="3">
    <location>
        <begin position="123"/>
        <end position="217"/>
    </location>
</feature>
<reference evidence="6 7" key="1">
    <citation type="submission" date="2019-12" db="EMBL/GenBank/DDBJ databases">
        <title>Rhizobium genotypes associated with high levels of biological nitrogen fixation by grain legumes in a temperate-maritime cropping system.</title>
        <authorList>
            <person name="Maluk M."/>
            <person name="Francesc Ferrando Molina F."/>
            <person name="Lopez Del Egido L."/>
            <person name="Lafos M."/>
            <person name="Langarica-Fuentes A."/>
            <person name="Gebre Yohannes G."/>
            <person name="Young M.W."/>
            <person name="Martin P."/>
            <person name="Gantlett R."/>
            <person name="Kenicer G."/>
            <person name="Hawes C."/>
            <person name="Begg G.S."/>
            <person name="Quilliam R.S."/>
            <person name="Squire G.R."/>
            <person name="Poole P.S."/>
            <person name="Young P.W."/>
            <person name="Iannetta P.M."/>
            <person name="James E.K."/>
        </authorList>
    </citation>
    <scope>NUCLEOTIDE SEQUENCE [LARGE SCALE GENOMIC DNA]</scope>
    <source>
        <strain evidence="6 7">JHI2449</strain>
    </source>
</reference>
<dbReference type="GO" id="GO:0000976">
    <property type="term" value="F:transcription cis-regulatory region binding"/>
    <property type="evidence" value="ECO:0007669"/>
    <property type="project" value="TreeGrafter"/>
</dbReference>
<dbReference type="GO" id="GO:0005829">
    <property type="term" value="C:cytosol"/>
    <property type="evidence" value="ECO:0007669"/>
    <property type="project" value="TreeGrafter"/>
</dbReference>
<dbReference type="GO" id="GO:0006355">
    <property type="term" value="P:regulation of DNA-templated transcription"/>
    <property type="evidence" value="ECO:0007669"/>
    <property type="project" value="InterPro"/>
</dbReference>
<dbReference type="Pfam" id="PF00072">
    <property type="entry name" value="Response_reg"/>
    <property type="match status" value="1"/>
</dbReference>
<dbReference type="InterPro" id="IPR016032">
    <property type="entry name" value="Sig_transdc_resp-reg_C-effctor"/>
</dbReference>
<keyword evidence="2" id="KW-0597">Phosphoprotein</keyword>
<dbReference type="InterPro" id="IPR001789">
    <property type="entry name" value="Sig_transdc_resp-reg_receiver"/>
</dbReference>
<dbReference type="SUPFAM" id="SSF46894">
    <property type="entry name" value="C-terminal effector domain of the bipartite response regulators"/>
    <property type="match status" value="1"/>
</dbReference>
<feature type="domain" description="Response regulatory" evidence="4">
    <location>
        <begin position="2"/>
        <end position="115"/>
    </location>
</feature>
<dbReference type="Gene3D" id="3.40.50.2300">
    <property type="match status" value="1"/>
</dbReference>
<evidence type="ECO:0000256" key="1">
    <source>
        <dbReference type="ARBA" id="ARBA00023125"/>
    </source>
</evidence>
<dbReference type="EMBL" id="WUEP01000071">
    <property type="protein sequence ID" value="NEH96086.1"/>
    <property type="molecule type" value="Genomic_DNA"/>
</dbReference>
<dbReference type="CDD" id="cd00383">
    <property type="entry name" value="trans_reg_C"/>
    <property type="match status" value="1"/>
</dbReference>
<proteinExistence type="predicted"/>